<dbReference type="PANTHER" id="PTHR10219:SF43">
    <property type="entry name" value="GLYCOLIPID TRANSFER PROTEIN DOMAIN-CONTAINING PROTEIN"/>
    <property type="match status" value="1"/>
</dbReference>
<dbReference type="PANTHER" id="PTHR10219">
    <property type="entry name" value="GLYCOLIPID TRANSFER PROTEIN-RELATED"/>
    <property type="match status" value="1"/>
</dbReference>
<feature type="domain" description="Glycolipid transfer protein" evidence="3">
    <location>
        <begin position="109"/>
        <end position="208"/>
    </location>
</feature>
<gene>
    <name evidence="4" type="primary">ACD11</name>
    <name evidence="4" type="ORF">Zm00014a_005554</name>
</gene>
<dbReference type="ExpressionAtlas" id="A0A317Y2J9">
    <property type="expression patterns" value="baseline and differential"/>
</dbReference>
<evidence type="ECO:0000259" key="3">
    <source>
        <dbReference type="Pfam" id="PF08718"/>
    </source>
</evidence>
<sequence>MGSSQAEKPLRRIAASFEELAAVAKQQPAVPMDAGAFSRACSNVSVLFGCLGIAFKFAEMDYVAKARILSCLRPVYKDWMVGLTDIRASTFETVFAVMCLLVMVDDLVEASKSISTLPSMVERDIQTDTVRKPGSHTRNLLRVKRGIDMVKVLFEQILVTEGNSLRDAASVAYAQVFAPHHGWAIRKAVSAGMYALPSKSQLLKKLNEDEESAKVQMQNFVRSSAPVICYVDDLFTSRNLGIDW</sequence>
<dbReference type="EMBL" id="NCVQ01000001">
    <property type="protein sequence ID" value="PWZ52503.1"/>
    <property type="molecule type" value="Genomic_DNA"/>
</dbReference>
<evidence type="ECO:0000313" key="4">
    <source>
        <dbReference type="EMBL" id="PWZ52503.1"/>
    </source>
</evidence>
<dbReference type="GO" id="GO:0120016">
    <property type="term" value="F:sphingolipid transfer activity"/>
    <property type="evidence" value="ECO:0007669"/>
    <property type="project" value="UniProtKB-ARBA"/>
</dbReference>
<comment type="similarity">
    <text evidence="1">Belongs to the GLTP family.</text>
</comment>
<dbReference type="GO" id="GO:0005737">
    <property type="term" value="C:cytoplasm"/>
    <property type="evidence" value="ECO:0007669"/>
    <property type="project" value="InterPro"/>
</dbReference>
<dbReference type="InterPro" id="IPR014830">
    <property type="entry name" value="Glycolipid_transfer_prot_dom"/>
</dbReference>
<protein>
    <submittedName>
        <fullName evidence="4">Accelerated cell death 11</fullName>
    </submittedName>
</protein>
<dbReference type="Pfam" id="PF08718">
    <property type="entry name" value="GLTP"/>
    <property type="match status" value="1"/>
</dbReference>
<keyword evidence="2" id="KW-0813">Transport</keyword>
<accession>A0A317Y2J9</accession>
<evidence type="ECO:0000256" key="1">
    <source>
        <dbReference type="ARBA" id="ARBA00007148"/>
    </source>
</evidence>
<proteinExistence type="inferred from homology"/>
<dbReference type="GO" id="GO:0120014">
    <property type="term" value="F:phospholipid transfer activity"/>
    <property type="evidence" value="ECO:0007669"/>
    <property type="project" value="UniProtKB-ARBA"/>
</dbReference>
<dbReference type="AlphaFoldDB" id="A0A317Y2J9"/>
<evidence type="ECO:0000256" key="2">
    <source>
        <dbReference type="ARBA" id="ARBA00022448"/>
    </source>
</evidence>
<dbReference type="InterPro" id="IPR036497">
    <property type="entry name" value="GLTP_sf"/>
</dbReference>
<dbReference type="Proteomes" id="UP000251960">
    <property type="component" value="Chromosome 1"/>
</dbReference>
<dbReference type="SUPFAM" id="SSF110004">
    <property type="entry name" value="Glycolipid transfer protein, GLTP"/>
    <property type="match status" value="1"/>
</dbReference>
<name>A0A317Y2J9_MAIZE</name>
<organism evidence="4">
    <name type="scientific">Zea mays</name>
    <name type="common">Maize</name>
    <dbReference type="NCBI Taxonomy" id="4577"/>
    <lineage>
        <taxon>Eukaryota</taxon>
        <taxon>Viridiplantae</taxon>
        <taxon>Streptophyta</taxon>
        <taxon>Embryophyta</taxon>
        <taxon>Tracheophyta</taxon>
        <taxon>Spermatophyta</taxon>
        <taxon>Magnoliopsida</taxon>
        <taxon>Liliopsida</taxon>
        <taxon>Poales</taxon>
        <taxon>Poaceae</taxon>
        <taxon>PACMAD clade</taxon>
        <taxon>Panicoideae</taxon>
        <taxon>Andropogonodae</taxon>
        <taxon>Andropogoneae</taxon>
        <taxon>Tripsacinae</taxon>
        <taxon>Zea</taxon>
    </lineage>
</organism>
<reference evidence="4" key="1">
    <citation type="journal article" date="2018" name="Nat. Genet.">
        <title>Extensive intraspecific gene order and gene structural variations between Mo17 and other maize genomes.</title>
        <authorList>
            <person name="Sun S."/>
            <person name="Zhou Y."/>
            <person name="Chen J."/>
            <person name="Shi J."/>
            <person name="Zhao H."/>
            <person name="Zhao H."/>
            <person name="Song W."/>
            <person name="Zhang M."/>
            <person name="Cui Y."/>
            <person name="Dong X."/>
            <person name="Liu H."/>
            <person name="Ma X."/>
            <person name="Jiao Y."/>
            <person name="Wang B."/>
            <person name="Wei X."/>
            <person name="Stein J.C."/>
            <person name="Glaubitz J.C."/>
            <person name="Lu F."/>
            <person name="Yu G."/>
            <person name="Liang C."/>
            <person name="Fengler K."/>
            <person name="Li B."/>
            <person name="Rafalski A."/>
            <person name="Schnable P.S."/>
            <person name="Ware D.H."/>
            <person name="Buckler E.S."/>
            <person name="Lai J."/>
        </authorList>
    </citation>
    <scope>NUCLEOTIDE SEQUENCE [LARGE SCALE GENOMIC DNA]</scope>
    <source>
        <tissue evidence="4">Seedling</tissue>
    </source>
</reference>
<dbReference type="FunFam" id="1.10.3520.10:FF:000005">
    <property type="entry name" value="Accelerated cell death 11"/>
    <property type="match status" value="1"/>
</dbReference>
<dbReference type="Gene3D" id="1.10.3520.10">
    <property type="entry name" value="Glycolipid transfer protein"/>
    <property type="match status" value="1"/>
</dbReference>
<comment type="caution">
    <text evidence="4">The sequence shown here is derived from an EMBL/GenBank/DDBJ whole genome shotgun (WGS) entry which is preliminary data.</text>
</comment>